<gene>
    <name evidence="4" type="ORF">D910_03032</name>
</gene>
<dbReference type="InterPro" id="IPR051468">
    <property type="entry name" value="Fungal_SecMetab_SDRs"/>
</dbReference>
<dbReference type="InterPro" id="IPR036291">
    <property type="entry name" value="NAD(P)-bd_dom_sf"/>
</dbReference>
<proteinExistence type="inferred from homology"/>
<dbReference type="EMBL" id="KB631727">
    <property type="protein sequence ID" value="ERL85613.1"/>
    <property type="molecule type" value="Genomic_DNA"/>
</dbReference>
<protein>
    <recommendedName>
        <fullName evidence="6">C-factor</fullName>
    </recommendedName>
</protein>
<comment type="similarity">
    <text evidence="3">Belongs to the short-chain dehydrogenases/reductases (SDR) family.</text>
</comment>
<dbReference type="InterPro" id="IPR002347">
    <property type="entry name" value="SDR_fam"/>
</dbReference>
<dbReference type="SUPFAM" id="SSF51735">
    <property type="entry name" value="NAD(P)-binding Rossmann-fold domains"/>
    <property type="match status" value="1"/>
</dbReference>
<dbReference type="Pfam" id="PF00106">
    <property type="entry name" value="adh_short"/>
    <property type="match status" value="1"/>
</dbReference>
<dbReference type="PRINTS" id="PR00081">
    <property type="entry name" value="GDHRDH"/>
</dbReference>
<dbReference type="GO" id="GO:0004090">
    <property type="term" value="F:carbonyl reductase (NADPH) activity"/>
    <property type="evidence" value="ECO:0007669"/>
    <property type="project" value="TreeGrafter"/>
</dbReference>
<keyword evidence="2" id="KW-0560">Oxidoreductase</keyword>
<dbReference type="PRINTS" id="PR00080">
    <property type="entry name" value="SDRFAMILY"/>
</dbReference>
<evidence type="ECO:0000313" key="4">
    <source>
        <dbReference type="EMBL" id="ERL85613.1"/>
    </source>
</evidence>
<sequence length="248" mass="26479">MKSILITGCNRGLGLGLVKTLLKSDSPPKNLITTCRSVDKASELQQLASQHKNVHIIPLVDVRNTESFDAFAKGVEEIVGSEGLNVLFNNAGYSPKSTRLGFVKADQLLETFAVNTVGPILLTKALLPTLKKAANLNKSGAFGSTKAAVINMTSILGSIALNSDGGLYPYRCSKAAINMATKSLSKDLKKDGILVACVHPGWVKTDMGGSNAPMSVEESSRGIVQLMAKLDESHTGGFFQWDGKELQW</sequence>
<dbReference type="Proteomes" id="UP000030742">
    <property type="component" value="Unassembled WGS sequence"/>
</dbReference>
<reference evidence="4 5" key="1">
    <citation type="journal article" date="2013" name="Genome Biol.">
        <title>Draft genome of the mountain pine beetle, Dendroctonus ponderosae Hopkins, a major forest pest.</title>
        <authorList>
            <person name="Keeling C.I."/>
            <person name="Yuen M.M."/>
            <person name="Liao N.Y."/>
            <person name="Docking T.R."/>
            <person name="Chan S.K."/>
            <person name="Taylor G.A."/>
            <person name="Palmquist D.L."/>
            <person name="Jackman S.D."/>
            <person name="Nguyen A."/>
            <person name="Li M."/>
            <person name="Henderson H."/>
            <person name="Janes J.K."/>
            <person name="Zhao Y."/>
            <person name="Pandoh P."/>
            <person name="Moore R."/>
            <person name="Sperling F.A."/>
            <person name="Huber D.P."/>
            <person name="Birol I."/>
            <person name="Jones S.J."/>
            <person name="Bohlmann J."/>
        </authorList>
    </citation>
    <scope>NUCLEOTIDE SEQUENCE</scope>
</reference>
<evidence type="ECO:0000256" key="2">
    <source>
        <dbReference type="ARBA" id="ARBA00023002"/>
    </source>
</evidence>
<dbReference type="PANTHER" id="PTHR43544">
    <property type="entry name" value="SHORT-CHAIN DEHYDROGENASE/REDUCTASE"/>
    <property type="match status" value="1"/>
</dbReference>
<evidence type="ECO:0008006" key="6">
    <source>
        <dbReference type="Google" id="ProtNLM"/>
    </source>
</evidence>
<dbReference type="PANTHER" id="PTHR43544:SF7">
    <property type="entry name" value="NADB-LER2"/>
    <property type="match status" value="1"/>
</dbReference>
<evidence type="ECO:0000256" key="1">
    <source>
        <dbReference type="ARBA" id="ARBA00022857"/>
    </source>
</evidence>
<dbReference type="Gene3D" id="3.40.50.720">
    <property type="entry name" value="NAD(P)-binding Rossmann-like Domain"/>
    <property type="match status" value="1"/>
</dbReference>
<dbReference type="CDD" id="cd05325">
    <property type="entry name" value="carb_red_sniffer_like_SDR_c"/>
    <property type="match status" value="1"/>
</dbReference>
<dbReference type="OrthoDB" id="5296at2759"/>
<dbReference type="GO" id="GO:0005737">
    <property type="term" value="C:cytoplasm"/>
    <property type="evidence" value="ECO:0007669"/>
    <property type="project" value="TreeGrafter"/>
</dbReference>
<dbReference type="STRING" id="77166.U4TZY4"/>
<evidence type="ECO:0000313" key="5">
    <source>
        <dbReference type="Proteomes" id="UP000030742"/>
    </source>
</evidence>
<evidence type="ECO:0000256" key="3">
    <source>
        <dbReference type="RuleBase" id="RU000363"/>
    </source>
</evidence>
<organism evidence="4 5">
    <name type="scientific">Dendroctonus ponderosae</name>
    <name type="common">Mountain pine beetle</name>
    <dbReference type="NCBI Taxonomy" id="77166"/>
    <lineage>
        <taxon>Eukaryota</taxon>
        <taxon>Metazoa</taxon>
        <taxon>Ecdysozoa</taxon>
        <taxon>Arthropoda</taxon>
        <taxon>Hexapoda</taxon>
        <taxon>Insecta</taxon>
        <taxon>Pterygota</taxon>
        <taxon>Neoptera</taxon>
        <taxon>Endopterygota</taxon>
        <taxon>Coleoptera</taxon>
        <taxon>Polyphaga</taxon>
        <taxon>Cucujiformia</taxon>
        <taxon>Curculionidae</taxon>
        <taxon>Scolytinae</taxon>
        <taxon>Dendroctonus</taxon>
    </lineage>
</organism>
<dbReference type="AlphaFoldDB" id="U4TZY4"/>
<name>U4TZY4_DENPD</name>
<keyword evidence="1" id="KW-0521">NADP</keyword>
<accession>U4TZY4</accession>